<feature type="domain" description="Purple acid phosphatase N-terminal" evidence="4">
    <location>
        <begin position="52"/>
        <end position="184"/>
    </location>
</feature>
<feature type="signal peptide" evidence="2">
    <location>
        <begin position="1"/>
        <end position="20"/>
    </location>
</feature>
<evidence type="ECO:0000313" key="6">
    <source>
        <dbReference type="Proteomes" id="UP000031866"/>
    </source>
</evidence>
<organism evidence="5 6">
    <name type="scientific">Clostridium beijerinckii</name>
    <name type="common">Clostridium MP</name>
    <dbReference type="NCBI Taxonomy" id="1520"/>
    <lineage>
        <taxon>Bacteria</taxon>
        <taxon>Bacillati</taxon>
        <taxon>Bacillota</taxon>
        <taxon>Clostridia</taxon>
        <taxon>Eubacteriales</taxon>
        <taxon>Clostridiaceae</taxon>
        <taxon>Clostridium</taxon>
    </lineage>
</organism>
<dbReference type="OrthoDB" id="9809781at2"/>
<dbReference type="GO" id="GO:0003993">
    <property type="term" value="F:acid phosphatase activity"/>
    <property type="evidence" value="ECO:0007669"/>
    <property type="project" value="InterPro"/>
</dbReference>
<dbReference type="InterPro" id="IPR004843">
    <property type="entry name" value="Calcineurin-like_PHP"/>
</dbReference>
<gene>
    <name evidence="5" type="ORF">LF65_04222</name>
</gene>
<dbReference type="Proteomes" id="UP000031866">
    <property type="component" value="Chromosome"/>
</dbReference>
<dbReference type="Gene3D" id="2.60.40.380">
    <property type="entry name" value="Purple acid phosphatase-like, N-terminal"/>
    <property type="match status" value="1"/>
</dbReference>
<protein>
    <submittedName>
        <fullName evidence="5">Metallophosphoesterase</fullName>
    </submittedName>
</protein>
<dbReference type="SUPFAM" id="SSF49363">
    <property type="entry name" value="Purple acid phosphatase, N-terminal domain"/>
    <property type="match status" value="1"/>
</dbReference>
<dbReference type="PANTHER" id="PTHR22953">
    <property type="entry name" value="ACID PHOSPHATASE RELATED"/>
    <property type="match status" value="1"/>
</dbReference>
<feature type="domain" description="Calcineurin-like phosphoesterase" evidence="3">
    <location>
        <begin position="192"/>
        <end position="417"/>
    </location>
</feature>
<dbReference type="Pfam" id="PF16656">
    <property type="entry name" value="Pur_ac_phosph_N"/>
    <property type="match status" value="1"/>
</dbReference>
<evidence type="ECO:0000256" key="2">
    <source>
        <dbReference type="SAM" id="SignalP"/>
    </source>
</evidence>
<dbReference type="Pfam" id="PF00149">
    <property type="entry name" value="Metallophos"/>
    <property type="match status" value="1"/>
</dbReference>
<dbReference type="KEGG" id="cbei:LF65_04222"/>
<reference evidence="6" key="1">
    <citation type="submission" date="2014-12" db="EMBL/GenBank/DDBJ databases">
        <title>Genome sequence of Clostridium beijerinckii strain 59B.</title>
        <authorList>
            <person name="Little G.T."/>
            <person name="Minton N.P."/>
        </authorList>
    </citation>
    <scope>NUCLEOTIDE SEQUENCE [LARGE SCALE GENOMIC DNA]</scope>
    <source>
        <strain evidence="6">59B</strain>
    </source>
</reference>
<evidence type="ECO:0000313" key="5">
    <source>
        <dbReference type="EMBL" id="AJH00763.1"/>
    </source>
</evidence>
<accession>A0A0B5QRS3</accession>
<dbReference type="RefSeq" id="WP_041898696.1">
    <property type="nucleotide sequence ID" value="NZ_CP010086.2"/>
</dbReference>
<keyword evidence="1 2" id="KW-0732">Signal</keyword>
<proteinExistence type="predicted"/>
<sequence>MKISKKVKFMLPIAVATVMATSASIPFIRNVNAEITGTSGIENFSLPKVTGPYNINANVGSDPKELDFAWFTQSSGKTQIKISRTSNMNGTEFPTSADIQDAEQTVVKATQSINQNETALTDIDGKATPANNGDNVYNGKKTAGAPTGEYSNKVKVKGLDPDTQYSYSVSDGQGNWSPVYTITTLPTDKVTFAAFGDPQIGAFDNSKGTAKSNATGGHKNLNDDKTGWNNMLKLVTQNKDLNFLFSMGDQINDYNYLVQPSNSSDGQWYQYRDFFNPDSTVNYMQNMPLAAFCGNHDHQMGEYYGYHYNQPNISKLGATQYGNDGDYWFTAGPVLFLVLNANNYGTADHDQFIAEAIKANPNVKWKVATWHQSAYSEANHNTKNELDDPVLTIRNTWTKMMDKYNIDVVLQGHDHYYTRTAQMLNGSAVDPNTVAPETLKNSINASVPGTTNPNATYAKKEYPDSVTNPKGTVYFTLDSGTGSKYYDLNKGNNDTIGGSADHSFSVVGWQGYVPSYSYVSFTDDTFTIKTYAANDYTIGNQSLIDSYTITKK</sequence>
<dbReference type="CDD" id="cd00063">
    <property type="entry name" value="FN3"/>
    <property type="match status" value="1"/>
</dbReference>
<evidence type="ECO:0000259" key="4">
    <source>
        <dbReference type="Pfam" id="PF16656"/>
    </source>
</evidence>
<feature type="chain" id="PRO_5038704155" evidence="2">
    <location>
        <begin position="21"/>
        <end position="552"/>
    </location>
</feature>
<dbReference type="AlphaFoldDB" id="A0A0B5QRS3"/>
<evidence type="ECO:0000259" key="3">
    <source>
        <dbReference type="Pfam" id="PF00149"/>
    </source>
</evidence>
<dbReference type="PANTHER" id="PTHR22953:SF153">
    <property type="entry name" value="PURPLE ACID PHOSPHATASE"/>
    <property type="match status" value="1"/>
</dbReference>
<dbReference type="SUPFAM" id="SSF56300">
    <property type="entry name" value="Metallo-dependent phosphatases"/>
    <property type="match status" value="1"/>
</dbReference>
<name>A0A0B5QRS3_CLOBE</name>
<dbReference type="InterPro" id="IPR003961">
    <property type="entry name" value="FN3_dom"/>
</dbReference>
<dbReference type="Gene3D" id="3.60.21.10">
    <property type="match status" value="1"/>
</dbReference>
<dbReference type="InterPro" id="IPR008963">
    <property type="entry name" value="Purple_acid_Pase-like_N"/>
</dbReference>
<dbReference type="InterPro" id="IPR015914">
    <property type="entry name" value="PAPs_N"/>
</dbReference>
<dbReference type="InterPro" id="IPR029052">
    <property type="entry name" value="Metallo-depent_PP-like"/>
</dbReference>
<evidence type="ECO:0000256" key="1">
    <source>
        <dbReference type="ARBA" id="ARBA00022729"/>
    </source>
</evidence>
<dbReference type="EMBL" id="CP010086">
    <property type="protein sequence ID" value="AJH00763.1"/>
    <property type="molecule type" value="Genomic_DNA"/>
</dbReference>
<dbReference type="STRING" id="1520.LF65_04222"/>
<dbReference type="InterPro" id="IPR039331">
    <property type="entry name" value="PAPs-like"/>
</dbReference>
<dbReference type="GO" id="GO:0046872">
    <property type="term" value="F:metal ion binding"/>
    <property type="evidence" value="ECO:0007669"/>
    <property type="project" value="InterPro"/>
</dbReference>